<dbReference type="PANTHER" id="PTHR46985">
    <property type="entry name" value="NACHT, LRR AND PYD DOMAINS-CONTAINING PROTEIN 1"/>
    <property type="match status" value="1"/>
</dbReference>
<evidence type="ECO:0000313" key="7">
    <source>
        <dbReference type="Ensembl" id="ENSSFOP00015005986.2"/>
    </source>
</evidence>
<dbReference type="SUPFAM" id="SSF47986">
    <property type="entry name" value="DEATH domain"/>
    <property type="match status" value="1"/>
</dbReference>
<feature type="domain" description="CARD" evidence="6">
    <location>
        <begin position="9"/>
        <end position="92"/>
    </location>
</feature>
<dbReference type="AlphaFoldDB" id="A0A8C9R009"/>
<reference evidence="7" key="3">
    <citation type="submission" date="2025-09" db="UniProtKB">
        <authorList>
            <consortium name="Ensembl"/>
        </authorList>
    </citation>
    <scope>IDENTIFICATION</scope>
</reference>
<evidence type="ECO:0000256" key="5">
    <source>
        <dbReference type="ARBA" id="ARBA00023198"/>
    </source>
</evidence>
<evidence type="ECO:0000256" key="2">
    <source>
        <dbReference type="ARBA" id="ARBA00022490"/>
    </source>
</evidence>
<evidence type="ECO:0000256" key="4">
    <source>
        <dbReference type="ARBA" id="ARBA00022859"/>
    </source>
</evidence>
<sequence>EILRPACLFVEDHMMEIIEKVKQVQPIADELHSEGLISDDEHSKICAPGTSELKMRKLYRSLERGGTSVKTAFYRLLIKHEADLFTDLGKQFCHLTFSQPLVAFI</sequence>
<reference evidence="7" key="2">
    <citation type="submission" date="2025-08" db="UniProtKB">
        <authorList>
            <consortium name="Ensembl"/>
        </authorList>
    </citation>
    <scope>IDENTIFICATION</scope>
</reference>
<proteinExistence type="predicted"/>
<protein>
    <recommendedName>
        <fullName evidence="6">CARD domain-containing protein</fullName>
    </recommendedName>
</protein>
<dbReference type="GO" id="GO:0045087">
    <property type="term" value="P:innate immune response"/>
    <property type="evidence" value="ECO:0007669"/>
    <property type="project" value="UniProtKB-KW"/>
</dbReference>
<dbReference type="GeneTree" id="ENSGT00990000203949"/>
<dbReference type="InterPro" id="IPR051249">
    <property type="entry name" value="NLRP_Inflammasome"/>
</dbReference>
<evidence type="ECO:0000256" key="1">
    <source>
        <dbReference type="ARBA" id="ARBA00004514"/>
    </source>
</evidence>
<dbReference type="GO" id="GO:0005829">
    <property type="term" value="C:cytosol"/>
    <property type="evidence" value="ECO:0007669"/>
    <property type="project" value="UniProtKB-SubCell"/>
</dbReference>
<evidence type="ECO:0000313" key="8">
    <source>
        <dbReference type="Proteomes" id="UP000694397"/>
    </source>
</evidence>
<evidence type="ECO:0000256" key="3">
    <source>
        <dbReference type="ARBA" id="ARBA00022588"/>
    </source>
</evidence>
<evidence type="ECO:0000259" key="6">
    <source>
        <dbReference type="PROSITE" id="PS50209"/>
    </source>
</evidence>
<dbReference type="OrthoDB" id="8888059at2759"/>
<keyword evidence="8" id="KW-1185">Reference proteome</keyword>
<dbReference type="GO" id="GO:0042981">
    <property type="term" value="P:regulation of apoptotic process"/>
    <property type="evidence" value="ECO:0007669"/>
    <property type="project" value="InterPro"/>
</dbReference>
<dbReference type="InterPro" id="IPR001315">
    <property type="entry name" value="CARD"/>
</dbReference>
<keyword evidence="3" id="KW-0399">Innate immunity</keyword>
<dbReference type="Ensembl" id="ENSSFOT00015006083.2">
    <property type="protein sequence ID" value="ENSSFOP00015005986.2"/>
    <property type="gene ID" value="ENSSFOG00015003901.2"/>
</dbReference>
<keyword evidence="5" id="KW-0395">Inflammatory response</keyword>
<reference evidence="7 8" key="1">
    <citation type="submission" date="2019-04" db="EMBL/GenBank/DDBJ databases">
        <authorList>
            <consortium name="Wellcome Sanger Institute Data Sharing"/>
        </authorList>
    </citation>
    <scope>NUCLEOTIDE SEQUENCE [LARGE SCALE GENOMIC DNA]</scope>
</reference>
<dbReference type="InterPro" id="IPR011029">
    <property type="entry name" value="DEATH-like_dom_sf"/>
</dbReference>
<dbReference type="PANTHER" id="PTHR46985:SF2">
    <property type="entry name" value="APOPTOSIS-ASSOCIATED SPECK-LIKE PROTEIN CONTAINING A CARD"/>
    <property type="match status" value="1"/>
</dbReference>
<keyword evidence="4" id="KW-0391">Immunity</keyword>
<dbReference type="PROSITE" id="PS50209">
    <property type="entry name" value="CARD"/>
    <property type="match status" value="1"/>
</dbReference>
<dbReference type="Pfam" id="PF00619">
    <property type="entry name" value="CARD"/>
    <property type="match status" value="1"/>
</dbReference>
<comment type="subcellular location">
    <subcellularLocation>
        <location evidence="1">Cytoplasm</location>
        <location evidence="1">Cytosol</location>
    </subcellularLocation>
</comment>
<dbReference type="Gene3D" id="1.10.533.10">
    <property type="entry name" value="Death Domain, Fas"/>
    <property type="match status" value="1"/>
</dbReference>
<keyword evidence="2" id="KW-0963">Cytoplasm</keyword>
<organism evidence="7 8">
    <name type="scientific">Scleropages formosus</name>
    <name type="common">Asian bonytongue</name>
    <name type="synonym">Osteoglossum formosum</name>
    <dbReference type="NCBI Taxonomy" id="113540"/>
    <lineage>
        <taxon>Eukaryota</taxon>
        <taxon>Metazoa</taxon>
        <taxon>Chordata</taxon>
        <taxon>Craniata</taxon>
        <taxon>Vertebrata</taxon>
        <taxon>Euteleostomi</taxon>
        <taxon>Actinopterygii</taxon>
        <taxon>Neopterygii</taxon>
        <taxon>Teleostei</taxon>
        <taxon>Osteoglossocephala</taxon>
        <taxon>Osteoglossomorpha</taxon>
        <taxon>Osteoglossiformes</taxon>
        <taxon>Osteoglossidae</taxon>
        <taxon>Scleropages</taxon>
    </lineage>
</organism>
<dbReference type="GO" id="GO:0006954">
    <property type="term" value="P:inflammatory response"/>
    <property type="evidence" value="ECO:0007669"/>
    <property type="project" value="UniProtKB-KW"/>
</dbReference>
<name>A0A8C9R009_SCLFO</name>
<dbReference type="Proteomes" id="UP000694397">
    <property type="component" value="Chromosome 6"/>
</dbReference>
<accession>A0A8C9R009</accession>